<sequence>MLFEAPMPRLPATLFLLTWLLGGPAPADDRLVVELVPVQDMPLTYDAALTGTIHAKDVVDLGFRQGGRITEILVNEGDRVMPGQALARIDPLQQEQAVRVADAGVAGAAASQEQARQARDRAQAMLERGVGTRAALDAANQQLSAAERALAQAESGRDQARRALEETVLRAPAEAIITARNADPGQIVGAAQAVISLASSVAREAVFQIPDSPALGRSVGASVSLTTIDFGAIAMTATVTEIAPLVDPQTGSVTVRATIDNPPQDIDLLGAAVRGMVHFPAGRSIAVPWTALAEVAGRPAVWIVGDDRRVALAPVTIERFSDGLIVLRDGVRSGQTVVGAGSHLLYPGRTVVDAADVAGDGE</sequence>
<dbReference type="Gene3D" id="2.40.50.100">
    <property type="match status" value="1"/>
</dbReference>
<dbReference type="EMBL" id="CP020442">
    <property type="protein sequence ID" value="ARC38494.2"/>
    <property type="molecule type" value="Genomic_DNA"/>
</dbReference>
<proteinExistence type="inferred from homology"/>
<evidence type="ECO:0000313" key="5">
    <source>
        <dbReference type="EMBL" id="ARC38494.2"/>
    </source>
</evidence>
<evidence type="ECO:0000313" key="6">
    <source>
        <dbReference type="Proteomes" id="UP000191257"/>
    </source>
</evidence>
<dbReference type="KEGG" id="pye:A6J80_09055"/>
<dbReference type="SUPFAM" id="SSF111369">
    <property type="entry name" value="HlyD-like secretion proteins"/>
    <property type="match status" value="1"/>
</dbReference>
<dbReference type="eggNOG" id="COG0845">
    <property type="taxonomic scope" value="Bacteria"/>
</dbReference>
<dbReference type="InterPro" id="IPR058625">
    <property type="entry name" value="MdtA-like_BSH"/>
</dbReference>
<dbReference type="Proteomes" id="UP000191257">
    <property type="component" value="Chromosome"/>
</dbReference>
<feature type="domain" description="CusB-like beta-barrel" evidence="4">
    <location>
        <begin position="207"/>
        <end position="264"/>
    </location>
</feature>
<dbReference type="GO" id="GO:0015562">
    <property type="term" value="F:efflux transmembrane transporter activity"/>
    <property type="evidence" value="ECO:0007669"/>
    <property type="project" value="TreeGrafter"/>
</dbReference>
<keyword evidence="6" id="KW-1185">Reference proteome</keyword>
<reference evidence="5" key="1">
    <citation type="submission" date="2017-12" db="EMBL/GenBank/DDBJ databases">
        <title>FDA dAtabase for Regulatory Grade micrObial Sequences (FDA-ARGOS): Supporting development and validation of Infectious Disease Dx tests.</title>
        <authorList>
            <person name="Campos J."/>
            <person name="Goldberg B."/>
            <person name="Tallon L."/>
            <person name="Sadzewicz L."/>
            <person name="Sengamalay N."/>
            <person name="Ott S."/>
            <person name="Godinez A."/>
            <person name="Nagaraj S."/>
            <person name="Vyas G."/>
            <person name="Aluvathingal J."/>
            <person name="Nadendla S."/>
            <person name="Geyer C."/>
            <person name="Nandy P."/>
            <person name="Hobson J."/>
            <person name="Sichtig H."/>
        </authorList>
    </citation>
    <scope>NUCLEOTIDE SEQUENCE</scope>
    <source>
        <strain evidence="5">FDAARGOS_252</strain>
    </source>
</reference>
<dbReference type="Gene3D" id="2.40.30.170">
    <property type="match status" value="1"/>
</dbReference>
<dbReference type="Pfam" id="PF25917">
    <property type="entry name" value="BSH_RND"/>
    <property type="match status" value="1"/>
</dbReference>
<dbReference type="Gene3D" id="1.10.287.470">
    <property type="entry name" value="Helix hairpin bin"/>
    <property type="match status" value="1"/>
</dbReference>
<accession>A0A1V0GX82</accession>
<protein>
    <submittedName>
        <fullName evidence="5">Efflux RND transporter periplasmic adaptor subunit</fullName>
    </submittedName>
</protein>
<evidence type="ECO:0000259" key="3">
    <source>
        <dbReference type="Pfam" id="PF25917"/>
    </source>
</evidence>
<dbReference type="PANTHER" id="PTHR30469:SF38">
    <property type="entry name" value="HLYD FAMILY SECRETION PROTEIN"/>
    <property type="match status" value="1"/>
</dbReference>
<dbReference type="InterPro" id="IPR006143">
    <property type="entry name" value="RND_pump_MFP"/>
</dbReference>
<dbReference type="AlphaFoldDB" id="A0A1V0GX82"/>
<keyword evidence="2" id="KW-0175">Coiled coil</keyword>
<feature type="coiled-coil region" evidence="2">
    <location>
        <begin position="108"/>
        <end position="166"/>
    </location>
</feature>
<evidence type="ECO:0000259" key="4">
    <source>
        <dbReference type="Pfam" id="PF25954"/>
    </source>
</evidence>
<dbReference type="NCBIfam" id="TIGR01730">
    <property type="entry name" value="RND_mfp"/>
    <property type="match status" value="1"/>
</dbReference>
<feature type="domain" description="Multidrug resistance protein MdtA-like barrel-sandwich hybrid" evidence="3">
    <location>
        <begin position="58"/>
        <end position="193"/>
    </location>
</feature>
<comment type="similarity">
    <text evidence="1">Belongs to the membrane fusion protein (MFP) (TC 8.A.1) family.</text>
</comment>
<dbReference type="PANTHER" id="PTHR30469">
    <property type="entry name" value="MULTIDRUG RESISTANCE PROTEIN MDTA"/>
    <property type="match status" value="1"/>
</dbReference>
<dbReference type="GO" id="GO:1990281">
    <property type="term" value="C:efflux pump complex"/>
    <property type="evidence" value="ECO:0007669"/>
    <property type="project" value="TreeGrafter"/>
</dbReference>
<evidence type="ECO:0000256" key="2">
    <source>
        <dbReference type="SAM" id="Coils"/>
    </source>
</evidence>
<evidence type="ECO:0000256" key="1">
    <source>
        <dbReference type="ARBA" id="ARBA00009477"/>
    </source>
</evidence>
<dbReference type="InterPro" id="IPR058792">
    <property type="entry name" value="Beta-barrel_RND_2"/>
</dbReference>
<dbReference type="STRING" id="147645.A6J80_09055"/>
<name>A0A1V0GX82_9RHOB</name>
<dbReference type="Pfam" id="PF25954">
    <property type="entry name" value="Beta-barrel_RND_2"/>
    <property type="match status" value="1"/>
</dbReference>
<dbReference type="Gene3D" id="2.40.420.20">
    <property type="match status" value="1"/>
</dbReference>
<gene>
    <name evidence="5" type="ORF">A6J80_09055</name>
</gene>
<organism evidence="5 6">
    <name type="scientific">Paracoccus yeei</name>
    <dbReference type="NCBI Taxonomy" id="147645"/>
    <lineage>
        <taxon>Bacteria</taxon>
        <taxon>Pseudomonadati</taxon>
        <taxon>Pseudomonadota</taxon>
        <taxon>Alphaproteobacteria</taxon>
        <taxon>Rhodobacterales</taxon>
        <taxon>Paracoccaceae</taxon>
        <taxon>Paracoccus</taxon>
    </lineage>
</organism>